<dbReference type="InterPro" id="IPR036065">
    <property type="entry name" value="BolA-like_sf"/>
</dbReference>
<proteinExistence type="inferred from homology"/>
<gene>
    <name evidence="3" type="ORF">P691DRAFT_772484</name>
</gene>
<accession>A0A9P5XKL0</accession>
<keyword evidence="4" id="KW-1185">Reference proteome</keyword>
<evidence type="ECO:0000256" key="2">
    <source>
        <dbReference type="RuleBase" id="RU003860"/>
    </source>
</evidence>
<dbReference type="EMBL" id="MU151074">
    <property type="protein sequence ID" value="KAF9452142.1"/>
    <property type="molecule type" value="Genomic_DNA"/>
</dbReference>
<dbReference type="Proteomes" id="UP000807342">
    <property type="component" value="Unassembled WGS sequence"/>
</dbReference>
<dbReference type="InterPro" id="IPR052275">
    <property type="entry name" value="Mt_Fe-S_assembly_factor"/>
</dbReference>
<dbReference type="GO" id="GO:0005759">
    <property type="term" value="C:mitochondrial matrix"/>
    <property type="evidence" value="ECO:0007669"/>
    <property type="project" value="TreeGrafter"/>
</dbReference>
<comment type="similarity">
    <text evidence="1 2">Belongs to the BolA/IbaG family.</text>
</comment>
<evidence type="ECO:0000313" key="4">
    <source>
        <dbReference type="Proteomes" id="UP000807342"/>
    </source>
</evidence>
<protein>
    <submittedName>
        <fullName evidence="3">Bola-like protein</fullName>
    </submittedName>
</protein>
<dbReference type="InterPro" id="IPR002634">
    <property type="entry name" value="BolA"/>
</dbReference>
<dbReference type="PANTHER" id="PTHR46188">
    <property type="entry name" value="BOLA-LIKE PROTEIN 3"/>
    <property type="match status" value="1"/>
</dbReference>
<evidence type="ECO:0000256" key="1">
    <source>
        <dbReference type="ARBA" id="ARBA00005578"/>
    </source>
</evidence>
<dbReference type="AlphaFoldDB" id="A0A9P5XKL0"/>
<organism evidence="3 4">
    <name type="scientific">Macrolepiota fuliginosa MF-IS2</name>
    <dbReference type="NCBI Taxonomy" id="1400762"/>
    <lineage>
        <taxon>Eukaryota</taxon>
        <taxon>Fungi</taxon>
        <taxon>Dikarya</taxon>
        <taxon>Basidiomycota</taxon>
        <taxon>Agaricomycotina</taxon>
        <taxon>Agaricomycetes</taxon>
        <taxon>Agaricomycetidae</taxon>
        <taxon>Agaricales</taxon>
        <taxon>Agaricineae</taxon>
        <taxon>Agaricaceae</taxon>
        <taxon>Macrolepiota</taxon>
    </lineage>
</organism>
<sequence length="121" mass="13390">MLQLRLAVRQWAGSNNPSATVRSRTPLSSLWNPASRSYSAPPSDLSEGERDIYQKLTEKFSPTTLRVQDVSGGCGSFYAIMIASDQFKGLSRVKQHQLVTQTLEKEIASIHGLQIKTVVPE</sequence>
<name>A0A9P5XKL0_9AGAR</name>
<dbReference type="Gene3D" id="3.30.300.90">
    <property type="entry name" value="BolA-like"/>
    <property type="match status" value="1"/>
</dbReference>
<evidence type="ECO:0000313" key="3">
    <source>
        <dbReference type="EMBL" id="KAF9452142.1"/>
    </source>
</evidence>
<reference evidence="3" key="1">
    <citation type="submission" date="2020-11" db="EMBL/GenBank/DDBJ databases">
        <authorList>
            <consortium name="DOE Joint Genome Institute"/>
            <person name="Ahrendt S."/>
            <person name="Riley R."/>
            <person name="Andreopoulos W."/>
            <person name="Labutti K."/>
            <person name="Pangilinan J."/>
            <person name="Ruiz-Duenas F.J."/>
            <person name="Barrasa J.M."/>
            <person name="Sanchez-Garcia M."/>
            <person name="Camarero S."/>
            <person name="Miyauchi S."/>
            <person name="Serrano A."/>
            <person name="Linde D."/>
            <person name="Babiker R."/>
            <person name="Drula E."/>
            <person name="Ayuso-Fernandez I."/>
            <person name="Pacheco R."/>
            <person name="Padilla G."/>
            <person name="Ferreira P."/>
            <person name="Barriuso J."/>
            <person name="Kellner H."/>
            <person name="Castanera R."/>
            <person name="Alfaro M."/>
            <person name="Ramirez L."/>
            <person name="Pisabarro A.G."/>
            <person name="Kuo A."/>
            <person name="Tritt A."/>
            <person name="Lipzen A."/>
            <person name="He G."/>
            <person name="Yan M."/>
            <person name="Ng V."/>
            <person name="Cullen D."/>
            <person name="Martin F."/>
            <person name="Rosso M.-N."/>
            <person name="Henrissat B."/>
            <person name="Hibbett D."/>
            <person name="Martinez A.T."/>
            <person name="Grigoriev I.V."/>
        </authorList>
    </citation>
    <scope>NUCLEOTIDE SEQUENCE</scope>
    <source>
        <strain evidence="3">MF-IS2</strain>
    </source>
</reference>
<comment type="caution">
    <text evidence="3">The sequence shown here is derived from an EMBL/GenBank/DDBJ whole genome shotgun (WGS) entry which is preliminary data.</text>
</comment>
<dbReference type="SUPFAM" id="SSF82657">
    <property type="entry name" value="BolA-like"/>
    <property type="match status" value="1"/>
</dbReference>
<dbReference type="Pfam" id="PF01722">
    <property type="entry name" value="BolA"/>
    <property type="match status" value="1"/>
</dbReference>
<dbReference type="OrthoDB" id="203381at2759"/>
<dbReference type="PANTHER" id="PTHR46188:SF1">
    <property type="entry name" value="BOLA-LIKE PROTEIN 3"/>
    <property type="match status" value="1"/>
</dbReference>